<sequence length="598" mass="68832">FRNIDELDELATKLIDADLNCGSDDKSDHYDNLLSELIDSCKALIKQDKEQEQENQNKSSSSKQESKLPMVSNDKDLKLPKFDGTHCNYLQFEKLFTLTYENERYQPHQQFIAFKNLTGEHSKGLIGGLQPTVEGLVVAKQRMKQKYSDSYRIRMEVQTRLDKSQVLGKYCTCEQIRDFMVNIEECLQALKDCNSGEEYINSVFFRSLTKKLSSAIVDKFWNEYKVTNGDILVSFLKYEVENMIKIKELTDKGDVTNDKVTKSEVNKKENGFNNKSNKKPIVNDERLKCQICSESHNARRCQRYTASERRQIVVNKNICMRCLIVGHKVETCRSPYLCPVCKEPHSSVVCTEFEKKHRAQSNLAATMMRNQSNQLLYQTMVGYIHHQPVRILLDSGCGRSIITEKMAKRLNLPIIGSKKVNINSPIASQTLHSDRSTEGSIQSHDGSFQMNVAFNVVQDLKGLVLNTLSTDQFNKIQDLGFPLNNERPISNYPIEIIIGIEYYNSIWTGVPIQIEGQLWIQQSKFGWIVSGINISEQPSSEINFGFIKTEDEVKQDEFKFIEKSSKVEDEFLDKYIDNVNSIQTIKRIFKETKHFRVI</sequence>
<dbReference type="PANTHER" id="PTHR47331">
    <property type="entry name" value="PHD-TYPE DOMAIN-CONTAINING PROTEIN"/>
    <property type="match status" value="1"/>
</dbReference>
<feature type="compositionally biased region" description="Low complexity" evidence="1">
    <location>
        <begin position="54"/>
        <end position="63"/>
    </location>
</feature>
<dbReference type="EMBL" id="JAPWDV010000004">
    <property type="protein sequence ID" value="KAJ6215360.1"/>
    <property type="molecule type" value="Genomic_DNA"/>
</dbReference>
<dbReference type="PANTHER" id="PTHR47331:SF5">
    <property type="entry name" value="RIBONUCLEASE H"/>
    <property type="match status" value="1"/>
</dbReference>
<gene>
    <name evidence="2" type="ORF">RDWZM_009860</name>
</gene>
<evidence type="ECO:0008006" key="4">
    <source>
        <dbReference type="Google" id="ProtNLM"/>
    </source>
</evidence>
<comment type="caution">
    <text evidence="2">The sequence shown here is derived from an EMBL/GenBank/DDBJ whole genome shotgun (WGS) entry which is preliminary data.</text>
</comment>
<feature type="region of interest" description="Disordered" evidence="1">
    <location>
        <begin position="48"/>
        <end position="70"/>
    </location>
</feature>
<dbReference type="InterPro" id="IPR021109">
    <property type="entry name" value="Peptidase_aspartic_dom_sf"/>
</dbReference>
<dbReference type="OMA" id="CISENCC"/>
<organism evidence="2 3">
    <name type="scientific">Blomia tropicalis</name>
    <name type="common">Mite</name>
    <dbReference type="NCBI Taxonomy" id="40697"/>
    <lineage>
        <taxon>Eukaryota</taxon>
        <taxon>Metazoa</taxon>
        <taxon>Ecdysozoa</taxon>
        <taxon>Arthropoda</taxon>
        <taxon>Chelicerata</taxon>
        <taxon>Arachnida</taxon>
        <taxon>Acari</taxon>
        <taxon>Acariformes</taxon>
        <taxon>Sarcoptiformes</taxon>
        <taxon>Astigmata</taxon>
        <taxon>Glycyphagoidea</taxon>
        <taxon>Echimyopodidae</taxon>
        <taxon>Blomia</taxon>
    </lineage>
</organism>
<evidence type="ECO:0000256" key="1">
    <source>
        <dbReference type="SAM" id="MobiDB-lite"/>
    </source>
</evidence>
<proteinExistence type="predicted"/>
<keyword evidence="3" id="KW-1185">Reference proteome</keyword>
<dbReference type="AlphaFoldDB" id="A0A9Q0M0L4"/>
<reference evidence="2" key="1">
    <citation type="submission" date="2022-12" db="EMBL/GenBank/DDBJ databases">
        <title>Genome assemblies of Blomia tropicalis.</title>
        <authorList>
            <person name="Cui Y."/>
        </authorList>
    </citation>
    <scope>NUCLEOTIDE SEQUENCE</scope>
    <source>
        <tissue evidence="2">Adult mites</tissue>
    </source>
</reference>
<dbReference type="Proteomes" id="UP001142055">
    <property type="component" value="Chromosome 4"/>
</dbReference>
<feature type="non-terminal residue" evidence="2">
    <location>
        <position position="1"/>
    </location>
</feature>
<evidence type="ECO:0000313" key="3">
    <source>
        <dbReference type="Proteomes" id="UP001142055"/>
    </source>
</evidence>
<dbReference type="SUPFAM" id="SSF50630">
    <property type="entry name" value="Acid proteases"/>
    <property type="match status" value="1"/>
</dbReference>
<evidence type="ECO:0000313" key="2">
    <source>
        <dbReference type="EMBL" id="KAJ6215360.1"/>
    </source>
</evidence>
<protein>
    <recommendedName>
        <fullName evidence="4">Peptidase aspartic putative domain-containing protein</fullName>
    </recommendedName>
</protein>
<name>A0A9Q0M0L4_BLOTA</name>
<dbReference type="Gene3D" id="2.40.70.10">
    <property type="entry name" value="Acid Proteases"/>
    <property type="match status" value="1"/>
</dbReference>
<accession>A0A9Q0M0L4</accession>